<dbReference type="KEGG" id="vg:64766842"/>
<dbReference type="Proteomes" id="UP000423065">
    <property type="component" value="Segment"/>
</dbReference>
<sequence>MTATITEVSPQTVATARRALALIASEQRLIGYAEFGDLLTALGVEGVPPREHYSLRSRYLGHVLGAVGLENGRRGEPLLTAIVRHVVNGKLAEVNPKGYAWPVEQVYGLELSSNSAVAHSHREAERCHAHQWVL</sequence>
<evidence type="ECO:0000313" key="1">
    <source>
        <dbReference type="EMBL" id="QGJ94995.1"/>
    </source>
</evidence>
<evidence type="ECO:0000313" key="2">
    <source>
        <dbReference type="Proteomes" id="UP000423065"/>
    </source>
</evidence>
<dbReference type="RefSeq" id="YP_010059610.1">
    <property type="nucleotide sequence ID" value="NC_054726.1"/>
</dbReference>
<proteinExistence type="predicted"/>
<gene>
    <name evidence="1" type="primary">135</name>
    <name evidence="1" type="ORF">SEA_STORMAGEDDON_135</name>
</gene>
<keyword evidence="2" id="KW-1185">Reference proteome</keyword>
<dbReference type="GeneID" id="64766842"/>
<accession>A0A649VSL6</accession>
<organism evidence="1 2">
    <name type="scientific">Gordonia phage Stormageddon</name>
    <dbReference type="NCBI Taxonomy" id="2656541"/>
    <lineage>
        <taxon>Viruses</taxon>
        <taxon>Duplodnaviria</taxon>
        <taxon>Heunggongvirae</taxon>
        <taxon>Uroviricota</taxon>
        <taxon>Caudoviricetes</taxon>
        <taxon>Stormageddonvirus</taxon>
        <taxon>Stormageddonvirus Stormageddon</taxon>
    </lineage>
</organism>
<dbReference type="EMBL" id="MN586040">
    <property type="protein sequence ID" value="QGJ94995.1"/>
    <property type="molecule type" value="Genomic_DNA"/>
</dbReference>
<name>A0A649VSL6_9CAUD</name>
<protein>
    <submittedName>
        <fullName evidence="1">Uncharacterized protein</fullName>
    </submittedName>
</protein>
<reference evidence="1 2" key="1">
    <citation type="submission" date="2019-10" db="EMBL/GenBank/DDBJ databases">
        <authorList>
            <person name="Garlena R.A."/>
            <person name="Russell D.A."/>
            <person name="Pope W.H."/>
            <person name="Jacobs-Sera D."/>
            <person name="Hatfull G.F."/>
        </authorList>
    </citation>
    <scope>NUCLEOTIDE SEQUENCE [LARGE SCALE GENOMIC DNA]</scope>
</reference>